<dbReference type="Proteomes" id="UP000887159">
    <property type="component" value="Unassembled WGS sequence"/>
</dbReference>
<evidence type="ECO:0000313" key="2">
    <source>
        <dbReference type="EMBL" id="GFY22954.1"/>
    </source>
</evidence>
<accession>A0A8X7B9C6</accession>
<name>A0A8X7B9C6_TRICX</name>
<evidence type="ECO:0000256" key="1">
    <source>
        <dbReference type="SAM" id="MobiDB-lite"/>
    </source>
</evidence>
<feature type="region of interest" description="Disordered" evidence="1">
    <location>
        <begin position="316"/>
        <end position="335"/>
    </location>
</feature>
<evidence type="ECO:0000313" key="3">
    <source>
        <dbReference type="Proteomes" id="UP000887159"/>
    </source>
</evidence>
<keyword evidence="3" id="KW-1185">Reference proteome</keyword>
<proteinExistence type="predicted"/>
<comment type="caution">
    <text evidence="2">The sequence shown here is derived from an EMBL/GenBank/DDBJ whole genome shotgun (WGS) entry which is preliminary data.</text>
</comment>
<dbReference type="AlphaFoldDB" id="A0A8X7B9C6"/>
<protein>
    <submittedName>
        <fullName evidence="2">Uncharacterized protein</fullName>
    </submittedName>
</protein>
<dbReference type="EMBL" id="BMAU01021361">
    <property type="protein sequence ID" value="GFY22954.1"/>
    <property type="molecule type" value="Genomic_DNA"/>
</dbReference>
<reference evidence="2" key="1">
    <citation type="submission" date="2020-08" db="EMBL/GenBank/DDBJ databases">
        <title>Multicomponent nature underlies the extraordinary mechanical properties of spider dragline silk.</title>
        <authorList>
            <person name="Kono N."/>
            <person name="Nakamura H."/>
            <person name="Mori M."/>
            <person name="Yoshida Y."/>
            <person name="Ohtoshi R."/>
            <person name="Malay A.D."/>
            <person name="Moran D.A.P."/>
            <person name="Tomita M."/>
            <person name="Numata K."/>
            <person name="Arakawa K."/>
        </authorList>
    </citation>
    <scope>NUCLEOTIDE SEQUENCE</scope>
</reference>
<gene>
    <name evidence="2" type="ORF">TNCV_2182151</name>
</gene>
<sequence>MQKSNTIYYTEESLGKLCVVVLMPDLLIQNKSDSPNSSAITNLKRKAEYCEDDALFILPAGLGHVKSRQDELTNRKICEETKRINFNNFRTSDCIENDTTMEDDSFRQESPVNTSKENQSFFFPEFDLNKFSSFQSFFSCFDQQCLEYQKDEQWKKQNIPRYLTGVYLKFWYENHLFEKSYQTSKELLMTVFDATKQEDIRKFHKLKLNDTKELISFFTEKLSLGKKLNYDDSSIVEHMTLSIPLEFQKFLVIKKISTPCEWISTMRQLIAVTPDSADRKPVDTGSYTRWNHAYGSVHRGNHGQPHQSHMMRFSGRQQNRHNLYSPRNETNQRQG</sequence>
<organism evidence="2 3">
    <name type="scientific">Trichonephila clavipes</name>
    <name type="common">Golden silk orbweaver</name>
    <name type="synonym">Nephila clavipes</name>
    <dbReference type="NCBI Taxonomy" id="2585209"/>
    <lineage>
        <taxon>Eukaryota</taxon>
        <taxon>Metazoa</taxon>
        <taxon>Ecdysozoa</taxon>
        <taxon>Arthropoda</taxon>
        <taxon>Chelicerata</taxon>
        <taxon>Arachnida</taxon>
        <taxon>Araneae</taxon>
        <taxon>Araneomorphae</taxon>
        <taxon>Entelegynae</taxon>
        <taxon>Araneoidea</taxon>
        <taxon>Nephilidae</taxon>
        <taxon>Trichonephila</taxon>
    </lineage>
</organism>